<sequence length="265" mass="28523">MAGPDADAKGNDRFNTEAMNWDQNPTVVQSGILARAAYLKRLPPSPELSTLSVLEIGCGTGLFSLSLAPLVHDLTAVDAAEGMISVLSSKLSSSDPIRSLSPPGVADAPVPGTSITNVLPVAALLTSPDDPRIQIDPLTRQPTTGRRFDLVISHLVLHHVADLPALFATVFACLKPGGHVMVTDFEDFGPEAERFHPAASMDGVERHGIKRGVMEAVLTQAGFEHVQVETAFELDKMVETMPGNRVMEHKMTFPFLICRSRRPVV</sequence>
<organism evidence="2 3">
    <name type="scientific">Schizothecium vesticola</name>
    <dbReference type="NCBI Taxonomy" id="314040"/>
    <lineage>
        <taxon>Eukaryota</taxon>
        <taxon>Fungi</taxon>
        <taxon>Dikarya</taxon>
        <taxon>Ascomycota</taxon>
        <taxon>Pezizomycotina</taxon>
        <taxon>Sordariomycetes</taxon>
        <taxon>Sordariomycetidae</taxon>
        <taxon>Sordariales</taxon>
        <taxon>Schizotheciaceae</taxon>
        <taxon>Schizothecium</taxon>
    </lineage>
</organism>
<keyword evidence="2" id="KW-0489">Methyltransferase</keyword>
<evidence type="ECO:0000313" key="2">
    <source>
        <dbReference type="EMBL" id="KAK0746448.1"/>
    </source>
</evidence>
<dbReference type="EMBL" id="JAUKUD010000004">
    <property type="protein sequence ID" value="KAK0746448.1"/>
    <property type="molecule type" value="Genomic_DNA"/>
</dbReference>
<evidence type="ECO:0000256" key="1">
    <source>
        <dbReference type="ARBA" id="ARBA00022679"/>
    </source>
</evidence>
<dbReference type="GO" id="GO:0008168">
    <property type="term" value="F:methyltransferase activity"/>
    <property type="evidence" value="ECO:0007669"/>
    <property type="project" value="UniProtKB-KW"/>
</dbReference>
<comment type="caution">
    <text evidence="2">The sequence shown here is derived from an EMBL/GenBank/DDBJ whole genome shotgun (WGS) entry which is preliminary data.</text>
</comment>
<dbReference type="SUPFAM" id="SSF53335">
    <property type="entry name" value="S-adenosyl-L-methionine-dependent methyltransferases"/>
    <property type="match status" value="1"/>
</dbReference>
<dbReference type="Gene3D" id="3.40.50.150">
    <property type="entry name" value="Vaccinia Virus protein VP39"/>
    <property type="match status" value="1"/>
</dbReference>
<dbReference type="PANTHER" id="PTHR43861">
    <property type="entry name" value="TRANS-ACONITATE 2-METHYLTRANSFERASE-RELATED"/>
    <property type="match status" value="1"/>
</dbReference>
<dbReference type="PANTHER" id="PTHR43861:SF3">
    <property type="entry name" value="PUTATIVE (AFU_ORTHOLOGUE AFUA_2G14390)-RELATED"/>
    <property type="match status" value="1"/>
</dbReference>
<dbReference type="Pfam" id="PF13489">
    <property type="entry name" value="Methyltransf_23"/>
    <property type="match status" value="1"/>
</dbReference>
<name>A0AA40EVQ8_9PEZI</name>
<proteinExistence type="predicted"/>
<accession>A0AA40EVQ8</accession>
<reference evidence="2" key="1">
    <citation type="submission" date="2023-06" db="EMBL/GenBank/DDBJ databases">
        <title>Genome-scale phylogeny and comparative genomics of the fungal order Sordariales.</title>
        <authorList>
            <consortium name="Lawrence Berkeley National Laboratory"/>
            <person name="Hensen N."/>
            <person name="Bonometti L."/>
            <person name="Westerberg I."/>
            <person name="Brannstrom I.O."/>
            <person name="Guillou S."/>
            <person name="Cros-Aarteil S."/>
            <person name="Calhoun S."/>
            <person name="Haridas S."/>
            <person name="Kuo A."/>
            <person name="Mondo S."/>
            <person name="Pangilinan J."/>
            <person name="Riley R."/>
            <person name="LaButti K."/>
            <person name="Andreopoulos B."/>
            <person name="Lipzen A."/>
            <person name="Chen C."/>
            <person name="Yanf M."/>
            <person name="Daum C."/>
            <person name="Ng V."/>
            <person name="Clum A."/>
            <person name="Steindorff A."/>
            <person name="Ohm R."/>
            <person name="Martin F."/>
            <person name="Silar P."/>
            <person name="Natvig D."/>
            <person name="Lalanne C."/>
            <person name="Gautier V."/>
            <person name="Ament-velasquez S.L."/>
            <person name="Kruys A."/>
            <person name="Hutchinson M.I."/>
            <person name="Powell A.J."/>
            <person name="Barry K."/>
            <person name="Miller A.N."/>
            <person name="Grigoriev I.V."/>
            <person name="Debuchy R."/>
            <person name="Gladieux P."/>
            <person name="Thoren M.H."/>
            <person name="Johannesson H."/>
        </authorList>
    </citation>
    <scope>NUCLEOTIDE SEQUENCE</scope>
    <source>
        <strain evidence="2">SMH3187-1</strain>
    </source>
</reference>
<protein>
    <submittedName>
        <fullName evidence="2">S-adenosyl-L-methionine-dependent methyltransferase</fullName>
    </submittedName>
</protein>
<dbReference type="AlphaFoldDB" id="A0AA40EVQ8"/>
<dbReference type="GO" id="GO:0032259">
    <property type="term" value="P:methylation"/>
    <property type="evidence" value="ECO:0007669"/>
    <property type="project" value="UniProtKB-KW"/>
</dbReference>
<evidence type="ECO:0000313" key="3">
    <source>
        <dbReference type="Proteomes" id="UP001172155"/>
    </source>
</evidence>
<dbReference type="CDD" id="cd02440">
    <property type="entry name" value="AdoMet_MTases"/>
    <property type="match status" value="1"/>
</dbReference>
<dbReference type="Proteomes" id="UP001172155">
    <property type="component" value="Unassembled WGS sequence"/>
</dbReference>
<dbReference type="InterPro" id="IPR029063">
    <property type="entry name" value="SAM-dependent_MTases_sf"/>
</dbReference>
<keyword evidence="1" id="KW-0808">Transferase</keyword>
<keyword evidence="3" id="KW-1185">Reference proteome</keyword>
<gene>
    <name evidence="2" type="ORF">B0T18DRAFT_429413</name>
</gene>